<proteinExistence type="predicted"/>
<keyword evidence="2" id="KW-1185">Reference proteome</keyword>
<gene>
    <name evidence="1" type="ORF">FJ659_24615</name>
</gene>
<dbReference type="EMBL" id="VHIV01000008">
    <property type="protein sequence ID" value="TPV39563.1"/>
    <property type="molecule type" value="Genomic_DNA"/>
</dbReference>
<sequence length="98" mass="11237">MVRAFHMDFNFYTESIKTLELLGNPGRLLIVRELIVRGSLSVSELSKLTQISEAMILQHLRKLVQGNVVKSERKGKRLYCRLEDNKIVEIVKVLGLVN</sequence>
<evidence type="ECO:0000313" key="1">
    <source>
        <dbReference type="EMBL" id="TPV39563.1"/>
    </source>
</evidence>
<organism evidence="1 2">
    <name type="scientific">Bacillus dicomae</name>
    <dbReference type="NCBI Taxonomy" id="3088378"/>
    <lineage>
        <taxon>Bacteria</taxon>
        <taxon>Bacillati</taxon>
        <taxon>Bacillota</taxon>
        <taxon>Bacilli</taxon>
        <taxon>Bacillales</taxon>
        <taxon>Bacillaceae</taxon>
        <taxon>Bacillus</taxon>
        <taxon>Bacillus cereus group</taxon>
    </lineage>
</organism>
<accession>A0AC61SZJ7</accession>
<dbReference type="Proteomes" id="UP000317636">
    <property type="component" value="Unassembled WGS sequence"/>
</dbReference>
<comment type="caution">
    <text evidence="1">The sequence shown here is derived from an EMBL/GenBank/DDBJ whole genome shotgun (WGS) entry which is preliminary data.</text>
</comment>
<protein>
    <submittedName>
        <fullName evidence="1">Helix-turn-helix transcriptional regulator</fullName>
    </submittedName>
</protein>
<name>A0AC61SZJ7_9BACI</name>
<reference evidence="1" key="1">
    <citation type="submission" date="2019-06" db="EMBL/GenBank/DDBJ databases">
        <title>Draft genome sequence of Bacillus sp. strain MHSD28.</title>
        <authorList>
            <person name="Makuwa S.C."/>
            <person name="Serepa-Dlamini M.H."/>
        </authorList>
    </citation>
    <scope>NUCLEOTIDE SEQUENCE</scope>
    <source>
        <strain evidence="1">MHSD28</strain>
    </source>
</reference>
<evidence type="ECO:0000313" key="2">
    <source>
        <dbReference type="Proteomes" id="UP000317636"/>
    </source>
</evidence>